<gene>
    <name evidence="3" type="ORF">CYMTET_50557</name>
</gene>
<feature type="compositionally biased region" description="Basic residues" evidence="1">
    <location>
        <begin position="24"/>
        <end position="35"/>
    </location>
</feature>
<feature type="region of interest" description="Disordered" evidence="1">
    <location>
        <begin position="23"/>
        <end position="83"/>
    </location>
</feature>
<dbReference type="InterPro" id="IPR006935">
    <property type="entry name" value="Helicase/UvrB_N"/>
</dbReference>
<dbReference type="GO" id="GO:0003677">
    <property type="term" value="F:DNA binding"/>
    <property type="evidence" value="ECO:0007669"/>
    <property type="project" value="InterPro"/>
</dbReference>
<comment type="caution">
    <text evidence="3">The sequence shown here is derived from an EMBL/GenBank/DDBJ whole genome shotgun (WGS) entry which is preliminary data.</text>
</comment>
<dbReference type="EMBL" id="LGRX02033889">
    <property type="protein sequence ID" value="KAK3239521.1"/>
    <property type="molecule type" value="Genomic_DNA"/>
</dbReference>
<dbReference type="GO" id="GO:0016787">
    <property type="term" value="F:hydrolase activity"/>
    <property type="evidence" value="ECO:0007669"/>
    <property type="project" value="InterPro"/>
</dbReference>
<dbReference type="GO" id="GO:0005829">
    <property type="term" value="C:cytosol"/>
    <property type="evidence" value="ECO:0007669"/>
    <property type="project" value="TreeGrafter"/>
</dbReference>
<protein>
    <recommendedName>
        <fullName evidence="2">Helicase/UvrB N-terminal domain-containing protein</fullName>
    </recommendedName>
</protein>
<dbReference type="PANTHER" id="PTHR47396">
    <property type="entry name" value="TYPE I RESTRICTION ENZYME ECOKI R PROTEIN"/>
    <property type="match status" value="1"/>
</dbReference>
<dbReference type="Pfam" id="PF04851">
    <property type="entry name" value="ResIII"/>
    <property type="match status" value="1"/>
</dbReference>
<dbReference type="PANTHER" id="PTHR47396:SF1">
    <property type="entry name" value="ATP-DEPENDENT HELICASE IRC3-RELATED"/>
    <property type="match status" value="1"/>
</dbReference>
<evidence type="ECO:0000256" key="1">
    <source>
        <dbReference type="SAM" id="MobiDB-lite"/>
    </source>
</evidence>
<evidence type="ECO:0000313" key="3">
    <source>
        <dbReference type="EMBL" id="KAK3239521.1"/>
    </source>
</evidence>
<dbReference type="GO" id="GO:0005524">
    <property type="term" value="F:ATP binding"/>
    <property type="evidence" value="ECO:0007669"/>
    <property type="project" value="InterPro"/>
</dbReference>
<dbReference type="InterPro" id="IPR050742">
    <property type="entry name" value="Helicase_Restrict-Modif_Enz"/>
</dbReference>
<name>A0AAE0BMY2_9CHLO</name>
<accession>A0AAE0BMY2</accession>
<keyword evidence="4" id="KW-1185">Reference proteome</keyword>
<dbReference type="Gene3D" id="3.40.50.300">
    <property type="entry name" value="P-loop containing nucleotide triphosphate hydrolases"/>
    <property type="match status" value="1"/>
</dbReference>
<sequence>MIAGVRLKAQVLDIFGTILTPSSRKGRQERRRVGGRPRGWTRSSAPKAAGRAVGGHTRRPVSNGGGSRPVPVGCASGQDQPEAPPFRQAELAAEDLNLPEYAWEPQRLGVRAVLDAFHHGGQRRARVHMTGGSGKTSLGVWVAEHLKTAADTRVQTVLVLVPTVNLVAQVNRWDGGRSHWELAASRSPLPHPASLAPPFFPAYLELVTKLLEEWAARTRWAPGEWRALCVCHDEEVGTEDVAVTTDPAEVKEFLGGVGPGAPVHVVFSTYKSAARIGEAQGMLLAAAGREVAAPGESESVGSHFDLAVFDEAHHTATRVECFAANALSDELRDEGVRIHRRLFMSAIRRVPEEGNPRNSDGDLVFASMEDTELYGELVYNLTFTEAVALQICKPFKLVYAVLSNEVEMRGWQLGNVAVAGADGKGEVDGEGAAKVYAVRKMAQGHGARGVLTFHNRTRAAELFCADAVRLLPDAAEREVLWVHGAPLMGHRERAEALQQSSQAAIQQAVMRATRTDGELEHGLVGVVASVGEGGGRALAPVLQALMDMDEQLEHRVRELREAFSGGRGEYEAALDQFVREYLPAGMVERAVLVKAVEEAQKEG</sequence>
<dbReference type="SUPFAM" id="SSF52540">
    <property type="entry name" value="P-loop containing nucleoside triphosphate hydrolases"/>
    <property type="match status" value="1"/>
</dbReference>
<reference evidence="3 4" key="1">
    <citation type="journal article" date="2015" name="Genome Biol. Evol.">
        <title>Comparative Genomics of a Bacterivorous Green Alga Reveals Evolutionary Causalities and Consequences of Phago-Mixotrophic Mode of Nutrition.</title>
        <authorList>
            <person name="Burns J.A."/>
            <person name="Paasch A."/>
            <person name="Narechania A."/>
            <person name="Kim E."/>
        </authorList>
    </citation>
    <scope>NUCLEOTIDE SEQUENCE [LARGE SCALE GENOMIC DNA]</scope>
    <source>
        <strain evidence="3 4">PLY_AMNH</strain>
    </source>
</reference>
<feature type="domain" description="Helicase/UvrB N-terminal" evidence="2">
    <location>
        <begin position="106"/>
        <end position="170"/>
    </location>
</feature>
<dbReference type="AlphaFoldDB" id="A0AAE0BMY2"/>
<evidence type="ECO:0000313" key="4">
    <source>
        <dbReference type="Proteomes" id="UP001190700"/>
    </source>
</evidence>
<dbReference type="Proteomes" id="UP001190700">
    <property type="component" value="Unassembled WGS sequence"/>
</dbReference>
<dbReference type="InterPro" id="IPR027417">
    <property type="entry name" value="P-loop_NTPase"/>
</dbReference>
<organism evidence="3 4">
    <name type="scientific">Cymbomonas tetramitiformis</name>
    <dbReference type="NCBI Taxonomy" id="36881"/>
    <lineage>
        <taxon>Eukaryota</taxon>
        <taxon>Viridiplantae</taxon>
        <taxon>Chlorophyta</taxon>
        <taxon>Pyramimonadophyceae</taxon>
        <taxon>Pyramimonadales</taxon>
        <taxon>Pyramimonadaceae</taxon>
        <taxon>Cymbomonas</taxon>
    </lineage>
</organism>
<proteinExistence type="predicted"/>
<evidence type="ECO:0000259" key="2">
    <source>
        <dbReference type="Pfam" id="PF04851"/>
    </source>
</evidence>